<keyword evidence="1" id="KW-0732">Signal</keyword>
<evidence type="ECO:0000313" key="3">
    <source>
        <dbReference type="Proteomes" id="UP001604267"/>
    </source>
</evidence>
<evidence type="ECO:0000256" key="1">
    <source>
        <dbReference type="SAM" id="SignalP"/>
    </source>
</evidence>
<feature type="signal peptide" evidence="1">
    <location>
        <begin position="1"/>
        <end position="23"/>
    </location>
</feature>
<reference evidence="2 3" key="1">
    <citation type="submission" date="2024-10" db="EMBL/GenBank/DDBJ databases">
        <title>The Natural Products Discovery Center: Release of the First 8490 Sequenced Strains for Exploring Actinobacteria Biosynthetic Diversity.</title>
        <authorList>
            <person name="Kalkreuter E."/>
            <person name="Kautsar S.A."/>
            <person name="Yang D."/>
            <person name="Bader C.D."/>
            <person name="Teijaro C.N."/>
            <person name="Fluegel L."/>
            <person name="Davis C.M."/>
            <person name="Simpson J.R."/>
            <person name="Lauterbach L."/>
            <person name="Steele A.D."/>
            <person name="Gui C."/>
            <person name="Meng S."/>
            <person name="Li G."/>
            <person name="Viehrig K."/>
            <person name="Ye F."/>
            <person name="Su P."/>
            <person name="Kiefer A.F."/>
            <person name="Nichols A."/>
            <person name="Cepeda A.J."/>
            <person name="Yan W."/>
            <person name="Fan B."/>
            <person name="Jiang Y."/>
            <person name="Adhikari A."/>
            <person name="Zheng C.-J."/>
            <person name="Schuster L."/>
            <person name="Cowan T.M."/>
            <person name="Smanski M.J."/>
            <person name="Chevrette M.G."/>
            <person name="De Carvalho L.P.S."/>
            <person name="Shen B."/>
        </authorList>
    </citation>
    <scope>NUCLEOTIDE SEQUENCE [LARGE SCALE GENOMIC DNA]</scope>
    <source>
        <strain evidence="2 3">NPDC048320</strain>
    </source>
</reference>
<comment type="caution">
    <text evidence="2">The sequence shown here is derived from an EMBL/GenBank/DDBJ whole genome shotgun (WGS) entry which is preliminary data.</text>
</comment>
<organism evidence="2 3">
    <name type="scientific">Streptomyces cinerochromogenes</name>
    <dbReference type="NCBI Taxonomy" id="66422"/>
    <lineage>
        <taxon>Bacteria</taxon>
        <taxon>Bacillati</taxon>
        <taxon>Actinomycetota</taxon>
        <taxon>Actinomycetes</taxon>
        <taxon>Kitasatosporales</taxon>
        <taxon>Streptomycetaceae</taxon>
        <taxon>Streptomyces</taxon>
    </lineage>
</organism>
<name>A0ABW7BA09_9ACTN</name>
<protein>
    <submittedName>
        <fullName evidence="2">Uncharacterized protein</fullName>
    </submittedName>
</protein>
<feature type="chain" id="PRO_5045969985" evidence="1">
    <location>
        <begin position="24"/>
        <end position="95"/>
    </location>
</feature>
<dbReference type="RefSeq" id="WP_392820086.1">
    <property type="nucleotide sequence ID" value="NZ_JBICYV010000013.1"/>
</dbReference>
<keyword evidence="3" id="KW-1185">Reference proteome</keyword>
<dbReference type="EMBL" id="JBICYV010000013">
    <property type="protein sequence ID" value="MFG3013974.1"/>
    <property type="molecule type" value="Genomic_DNA"/>
</dbReference>
<dbReference type="Proteomes" id="UP001604267">
    <property type="component" value="Unassembled WGS sequence"/>
</dbReference>
<gene>
    <name evidence="2" type="ORF">ACGFZB_26820</name>
</gene>
<proteinExistence type="predicted"/>
<sequence>MKLTRWVASAGVCAAIAGGVVLAGGSSAIAATPGAGEHHRVHSATVGVEDHGGARQPTDPWIADQLATFYPSAAHRLAVFDPWVKDQLALSHPGQ</sequence>
<accession>A0ABW7BA09</accession>
<evidence type="ECO:0000313" key="2">
    <source>
        <dbReference type="EMBL" id="MFG3013974.1"/>
    </source>
</evidence>